<evidence type="ECO:0000259" key="17">
    <source>
        <dbReference type="PROSITE" id="PS51362"/>
    </source>
</evidence>
<dbReference type="GO" id="GO:0005160">
    <property type="term" value="F:transforming growth factor beta receptor binding"/>
    <property type="evidence" value="ECO:0007669"/>
    <property type="project" value="InterPro"/>
</dbReference>
<evidence type="ECO:0000313" key="19">
    <source>
        <dbReference type="Proteomes" id="UP000437017"/>
    </source>
</evidence>
<dbReference type="FunFam" id="2.60.120.970:FF:000019">
    <property type="entry name" value="Transforming growth factor beta-3"/>
    <property type="match status" value="1"/>
</dbReference>
<sequence length="753" mass="85834">RIEAIRGQILSKLKLTSPPEDYPEPEEVPPEVISIYNSTRDLLQEKASRRAAACERERSDEEYYAKEVYKIDMPPFFPSENCQLKYPTPGFLATSVLLQHHLFLLKSRAEAGDPGKRDDFIIVITSPSTTENKQLMLRKSGISKLGNGRKVGKIEWKSLALGETYKPTTEPPIEPPTGNRHLWHQKQAVRITDSSRLECLAVYAQCVNIRFLEKTRERDERRKTFVDSPLRPWYLRHVILGGQSFSLKDADPVGPLFDQLVLQVFEQYFSPKNLWKFKPKGLNTVGFNRDVWPGLRGEEYHSLDGILESPMCKLFHERKAQGTEGGRGGEEQSKPGGLKSTGLEEGASDRTEKSGSDIEGRAPTSVSVGKLAKVKHKSPTTWQWGRNWIAIPEAFREMSHSKGGNEFLEKCNCQGMDFPGNHKRPYFRIVRFDVSAMEKNASNLVKAEFRVFRLQNPKARVPEQRIELYQILKSKDLTSPTQRYIDSKVVKTRAEGEWLSFDVTDAVHEWLHHKDRNLGFKISLHCPCCTFVPSNNYIIPNKSEELEARFAGIDGTSTYTSGDQKTIKSTRKKNSGKTPHLLLMLLPSYRLESQQSNRRKKRALDAAYCFRNVQDNCCLRPLYIDFKRDLGWKWIHEPKGYNANFCAGACPYLWSSDTQHSRAENIAVHLEEKVTRRLINTLTASLEMSLYHHWGSAILPLVLSLYNTINPEASASPCCVSQDLEPLTILYYIGKTPKIEQLSNMIVKSCKCS</sequence>
<evidence type="ECO:0000256" key="12">
    <source>
        <dbReference type="ARBA" id="ARBA00045656"/>
    </source>
</evidence>
<name>A0A643C5F9_BALPH</name>
<feature type="domain" description="TGF-beta family profile" evidence="17">
    <location>
        <begin position="599"/>
        <end position="753"/>
    </location>
</feature>
<comment type="subunit">
    <text evidence="14">Interacts with Transforming growth factor beta-2 (TGF-beta-2) chain; interaction is non-covalent and maintains (TGF-beta-2) in a latent state. Interacts with LRRC32/GARP; leading to regulate activation of TGF-beta-2. Interacts with NREP; the interaction results in a decrease in TGFB2 autoinduction.</text>
</comment>
<dbReference type="Pfam" id="PF00019">
    <property type="entry name" value="TGF_beta"/>
    <property type="match status" value="1"/>
</dbReference>
<dbReference type="GO" id="GO:0009888">
    <property type="term" value="P:tissue development"/>
    <property type="evidence" value="ECO:0007669"/>
    <property type="project" value="UniProtKB-ARBA"/>
</dbReference>
<dbReference type="InterPro" id="IPR029034">
    <property type="entry name" value="Cystine-knot_cytokine"/>
</dbReference>
<dbReference type="PROSITE" id="PS00250">
    <property type="entry name" value="TGF_BETA_1"/>
    <property type="match status" value="1"/>
</dbReference>
<keyword evidence="7 15" id="KW-0339">Growth factor</keyword>
<reference evidence="18 19" key="1">
    <citation type="journal article" date="2019" name="PLoS ONE">
        <title>Genomic analyses reveal an absence of contemporary introgressive admixture between fin whales and blue whales, despite known hybrids.</title>
        <authorList>
            <person name="Westbury M.V."/>
            <person name="Petersen B."/>
            <person name="Lorenzen E.D."/>
        </authorList>
    </citation>
    <scope>NUCLEOTIDE SEQUENCE [LARGE SCALE GENOMIC DNA]</scope>
    <source>
        <strain evidence="18">FinWhale-01</strain>
    </source>
</reference>
<evidence type="ECO:0000256" key="13">
    <source>
        <dbReference type="ARBA" id="ARBA00046632"/>
    </source>
</evidence>
<comment type="function">
    <text evidence="10">Precursor of the Latency-associated peptide (LAP) and Transforming growth factor beta-2 (TGF-beta-2) chains, which constitute the regulatory and active subunit of TGF-beta-2, respectively.</text>
</comment>
<organism evidence="18 19">
    <name type="scientific">Balaenoptera physalus</name>
    <name type="common">Fin whale</name>
    <name type="synonym">Balaena physalus</name>
    <dbReference type="NCBI Taxonomy" id="9770"/>
    <lineage>
        <taxon>Eukaryota</taxon>
        <taxon>Metazoa</taxon>
        <taxon>Chordata</taxon>
        <taxon>Craniata</taxon>
        <taxon>Vertebrata</taxon>
        <taxon>Euteleostomi</taxon>
        <taxon>Mammalia</taxon>
        <taxon>Eutheria</taxon>
        <taxon>Laurasiatheria</taxon>
        <taxon>Artiodactyla</taxon>
        <taxon>Whippomorpha</taxon>
        <taxon>Cetacea</taxon>
        <taxon>Mysticeti</taxon>
        <taxon>Balaenopteridae</taxon>
        <taxon>Balaenoptera</taxon>
    </lineage>
</organism>
<dbReference type="GO" id="GO:0009653">
    <property type="term" value="P:anatomical structure morphogenesis"/>
    <property type="evidence" value="ECO:0007669"/>
    <property type="project" value="UniProtKB-ARBA"/>
</dbReference>
<dbReference type="EMBL" id="SGJD01002611">
    <property type="protein sequence ID" value="KAB0395045.1"/>
    <property type="molecule type" value="Genomic_DNA"/>
</dbReference>
<protein>
    <recommendedName>
        <fullName evidence="3">Transforming growth factor beta-2 proprotein</fullName>
    </recommendedName>
</protein>
<evidence type="ECO:0000256" key="9">
    <source>
        <dbReference type="ARBA" id="ARBA00023180"/>
    </source>
</evidence>
<evidence type="ECO:0000256" key="15">
    <source>
        <dbReference type="RuleBase" id="RU000354"/>
    </source>
</evidence>
<dbReference type="GO" id="GO:0007179">
    <property type="term" value="P:transforming growth factor beta receptor signaling pathway"/>
    <property type="evidence" value="ECO:0007669"/>
    <property type="project" value="TreeGrafter"/>
</dbReference>
<dbReference type="Gene3D" id="2.10.90.10">
    <property type="entry name" value="Cystine-knot cytokines"/>
    <property type="match status" value="1"/>
</dbReference>
<dbReference type="InterPro" id="IPR001111">
    <property type="entry name" value="TGF-b_propeptide"/>
</dbReference>
<comment type="function">
    <text evidence="12">Required to maintain the Transforming growth factor beta-2 (TGF-beta-2) chain in a latent state during storage in extracellular matrix. Associates non-covalently with TGF-beta-2 and regulates its activation via interaction with 'milieu molecules', such as LTBP1 and LRRC32/GARP, that control activation of TGF-beta-2.</text>
</comment>
<dbReference type="CDD" id="cd19385">
    <property type="entry name" value="TGF_beta_TGFB2"/>
    <property type="match status" value="1"/>
</dbReference>
<dbReference type="AlphaFoldDB" id="A0A643C5F9"/>
<dbReference type="Gene3D" id="2.60.120.970">
    <property type="match status" value="2"/>
</dbReference>
<dbReference type="PANTHER" id="PTHR11848:SF141">
    <property type="entry name" value="TRANSFORMING GROWTH FACTOR BETA-2 PROPROTEIN"/>
    <property type="match status" value="1"/>
</dbReference>
<evidence type="ECO:0000256" key="3">
    <source>
        <dbReference type="ARBA" id="ARBA00018531"/>
    </source>
</evidence>
<proteinExistence type="inferred from homology"/>
<evidence type="ECO:0000256" key="11">
    <source>
        <dbReference type="ARBA" id="ARBA00045470"/>
    </source>
</evidence>
<evidence type="ECO:0000256" key="1">
    <source>
        <dbReference type="ARBA" id="ARBA00004613"/>
    </source>
</evidence>
<evidence type="ECO:0000256" key="14">
    <source>
        <dbReference type="ARBA" id="ARBA00046743"/>
    </source>
</evidence>
<evidence type="ECO:0000256" key="4">
    <source>
        <dbReference type="ARBA" id="ARBA00022525"/>
    </source>
</evidence>
<dbReference type="GO" id="GO:0042127">
    <property type="term" value="P:regulation of cell population proliferation"/>
    <property type="evidence" value="ECO:0007669"/>
    <property type="project" value="TreeGrafter"/>
</dbReference>
<dbReference type="InterPro" id="IPR001839">
    <property type="entry name" value="TGF-b_C"/>
</dbReference>
<dbReference type="GO" id="GO:0005125">
    <property type="term" value="F:cytokine activity"/>
    <property type="evidence" value="ECO:0007669"/>
    <property type="project" value="TreeGrafter"/>
</dbReference>
<evidence type="ECO:0000256" key="7">
    <source>
        <dbReference type="ARBA" id="ARBA00023030"/>
    </source>
</evidence>
<comment type="subcellular location">
    <subcellularLocation>
        <location evidence="1">Secreted</location>
    </subcellularLocation>
</comment>
<comment type="similarity">
    <text evidence="2 15">Belongs to the TGF-beta family.</text>
</comment>
<evidence type="ECO:0000256" key="2">
    <source>
        <dbReference type="ARBA" id="ARBA00006656"/>
    </source>
</evidence>
<accession>A0A643C5F9</accession>
<dbReference type="Proteomes" id="UP000437017">
    <property type="component" value="Unassembled WGS sequence"/>
</dbReference>
<evidence type="ECO:0000256" key="10">
    <source>
        <dbReference type="ARBA" id="ARBA00034081"/>
    </source>
</evidence>
<feature type="region of interest" description="Disordered" evidence="16">
    <location>
        <begin position="320"/>
        <end position="364"/>
    </location>
</feature>
<keyword evidence="4" id="KW-0964">Secreted</keyword>
<dbReference type="InterPro" id="IPR015615">
    <property type="entry name" value="TGF-beta-rel"/>
</dbReference>
<dbReference type="OrthoDB" id="6092228at2759"/>
<evidence type="ECO:0000256" key="5">
    <source>
        <dbReference type="ARBA" id="ARBA00022685"/>
    </source>
</evidence>
<keyword evidence="5" id="KW-0165">Cleavage on pair of basic residues</keyword>
<evidence type="ECO:0000313" key="18">
    <source>
        <dbReference type="EMBL" id="KAB0395045.1"/>
    </source>
</evidence>
<dbReference type="InterPro" id="IPR003940">
    <property type="entry name" value="TGFb2"/>
</dbReference>
<gene>
    <name evidence="18" type="ORF">E2I00_011169</name>
</gene>
<comment type="subunit">
    <text evidence="13">Interacts with the serine proteases, HTRA1 and HTRA3. Interacts with ASPN. Interacts with MFAP5.</text>
</comment>
<keyword evidence="8" id="KW-1015">Disulfide bond</keyword>
<dbReference type="GO" id="GO:0005615">
    <property type="term" value="C:extracellular space"/>
    <property type="evidence" value="ECO:0007669"/>
    <property type="project" value="TreeGrafter"/>
</dbReference>
<dbReference type="Pfam" id="PF00688">
    <property type="entry name" value="TGFb_propeptide"/>
    <property type="match status" value="2"/>
</dbReference>
<keyword evidence="6" id="KW-0732">Signal</keyword>
<dbReference type="SMART" id="SM00204">
    <property type="entry name" value="TGFB"/>
    <property type="match status" value="1"/>
</dbReference>
<evidence type="ECO:0000256" key="8">
    <source>
        <dbReference type="ARBA" id="ARBA00023157"/>
    </source>
</evidence>
<dbReference type="PANTHER" id="PTHR11848">
    <property type="entry name" value="TGF-BETA FAMILY"/>
    <property type="match status" value="1"/>
</dbReference>
<evidence type="ECO:0000256" key="16">
    <source>
        <dbReference type="SAM" id="MobiDB-lite"/>
    </source>
</evidence>
<dbReference type="PRINTS" id="PR01425">
    <property type="entry name" value="TGFBETA2"/>
</dbReference>
<keyword evidence="19" id="KW-1185">Reference proteome</keyword>
<dbReference type="GO" id="GO:0008083">
    <property type="term" value="F:growth factor activity"/>
    <property type="evidence" value="ECO:0007669"/>
    <property type="project" value="UniProtKB-KW"/>
</dbReference>
<comment type="caution">
    <text evidence="18">The sequence shown here is derived from an EMBL/GenBank/DDBJ whole genome shotgun (WGS) entry which is preliminary data.</text>
</comment>
<evidence type="ECO:0000256" key="6">
    <source>
        <dbReference type="ARBA" id="ARBA00022729"/>
    </source>
</evidence>
<feature type="compositionally biased region" description="Basic and acidic residues" evidence="16">
    <location>
        <begin position="347"/>
        <end position="360"/>
    </location>
</feature>
<feature type="non-terminal residue" evidence="18">
    <location>
        <position position="1"/>
    </location>
</feature>
<dbReference type="PROSITE" id="PS51362">
    <property type="entry name" value="TGF_BETA_2"/>
    <property type="match status" value="1"/>
</dbReference>
<dbReference type="InterPro" id="IPR017948">
    <property type="entry name" value="TGFb_CS"/>
</dbReference>
<feature type="compositionally biased region" description="Basic and acidic residues" evidence="16">
    <location>
        <begin position="320"/>
        <end position="333"/>
    </location>
</feature>
<dbReference type="SUPFAM" id="SSF57501">
    <property type="entry name" value="Cystine-knot cytokines"/>
    <property type="match status" value="2"/>
</dbReference>
<comment type="function">
    <text evidence="11">Multifunctional protein that regulates various processes such as angiogenesis and heart development. Activation into mature form follows different steps: following cleavage of the proprotein in the Golgi apparatus, Latency-associated peptide (LAP) and Transforming growth factor beta-2 (TGF-beta-2) chains remain non-covalently linked rendering TGF-beta-2 inactive during storage in extracellular matrix. At the same time, LAP chain interacts with 'milieu molecules', such as LTBP1 and LRRC32/GARP, that control activation of TGF-beta-2 and maintain it in a latent state during storage in extracellular milieus. Once activated following release of LAP, TGF-beta-2 acts by binding to TGF-beta receptors (TGFBR1 and TGFBR2), which transduce signal.</text>
</comment>
<keyword evidence="9" id="KW-0325">Glycoprotein</keyword>